<keyword evidence="12" id="KW-0732">Signal</keyword>
<evidence type="ECO:0000256" key="4">
    <source>
        <dbReference type="ARBA" id="ARBA00022630"/>
    </source>
</evidence>
<dbReference type="PANTHER" id="PTHR42747:SF3">
    <property type="entry name" value="NITRONATE MONOOXYGENASE-RELATED"/>
    <property type="match status" value="1"/>
</dbReference>
<keyword evidence="7 13" id="KW-0560">Oxidoreductase</keyword>
<comment type="catalytic activity">
    <reaction evidence="10">
        <text>3 propionate 3-nitronate + 3 O2 + H2O = 3 3-oxopropanoate + 2 nitrate + nitrite + H2O2 + 3 H(+)</text>
        <dbReference type="Rhea" id="RHEA:57332"/>
        <dbReference type="ChEBI" id="CHEBI:15377"/>
        <dbReference type="ChEBI" id="CHEBI:15378"/>
        <dbReference type="ChEBI" id="CHEBI:15379"/>
        <dbReference type="ChEBI" id="CHEBI:16240"/>
        <dbReference type="ChEBI" id="CHEBI:16301"/>
        <dbReference type="ChEBI" id="CHEBI:17632"/>
        <dbReference type="ChEBI" id="CHEBI:33190"/>
        <dbReference type="ChEBI" id="CHEBI:136067"/>
    </reaction>
</comment>
<dbReference type="GO" id="GO:0018580">
    <property type="term" value="F:nitronate monooxygenase activity"/>
    <property type="evidence" value="ECO:0007669"/>
    <property type="project" value="InterPro"/>
</dbReference>
<evidence type="ECO:0000256" key="12">
    <source>
        <dbReference type="SAM" id="SignalP"/>
    </source>
</evidence>
<evidence type="ECO:0000256" key="2">
    <source>
        <dbReference type="ARBA" id="ARBA00009881"/>
    </source>
</evidence>
<evidence type="ECO:0000256" key="6">
    <source>
        <dbReference type="ARBA" id="ARBA00022741"/>
    </source>
</evidence>
<evidence type="ECO:0000313" key="14">
    <source>
        <dbReference type="Proteomes" id="UP000076825"/>
    </source>
</evidence>
<keyword evidence="5" id="KW-0288">FMN</keyword>
<dbReference type="KEGG" id="btrm:SAMEA390648702088"/>
<dbReference type="Gene3D" id="3.20.20.70">
    <property type="entry name" value="Aldolase class I"/>
    <property type="match status" value="1"/>
</dbReference>
<dbReference type="AlphaFoldDB" id="A0A157RMR3"/>
<dbReference type="EMBL" id="LT546645">
    <property type="protein sequence ID" value="SAI70162.1"/>
    <property type="molecule type" value="Genomic_DNA"/>
</dbReference>
<keyword evidence="3" id="KW-0216">Detoxification</keyword>
<evidence type="ECO:0000256" key="5">
    <source>
        <dbReference type="ARBA" id="ARBA00022643"/>
    </source>
</evidence>
<dbReference type="RefSeq" id="WP_033535413.1">
    <property type="nucleotide sequence ID" value="NZ_CP016340.1"/>
</dbReference>
<evidence type="ECO:0000256" key="7">
    <source>
        <dbReference type="ARBA" id="ARBA00023002"/>
    </source>
</evidence>
<dbReference type="eggNOG" id="COG2070">
    <property type="taxonomic scope" value="Bacteria"/>
</dbReference>
<evidence type="ECO:0000256" key="9">
    <source>
        <dbReference type="ARBA" id="ARBA00031155"/>
    </source>
</evidence>
<evidence type="ECO:0000313" key="13">
    <source>
        <dbReference type="EMBL" id="SAI70162.1"/>
    </source>
</evidence>
<keyword evidence="14" id="KW-1185">Reference proteome</keyword>
<feature type="chain" id="PRO_5009816699" description="Nitronate monooxygenase" evidence="12">
    <location>
        <begin position="31"/>
        <end position="354"/>
    </location>
</feature>
<evidence type="ECO:0000256" key="11">
    <source>
        <dbReference type="ARBA" id="ARBA00067136"/>
    </source>
</evidence>
<dbReference type="Pfam" id="PF03060">
    <property type="entry name" value="NMO"/>
    <property type="match status" value="1"/>
</dbReference>
<evidence type="ECO:0000256" key="1">
    <source>
        <dbReference type="ARBA" id="ARBA00001917"/>
    </source>
</evidence>
<keyword evidence="13" id="KW-0223">Dioxygenase</keyword>
<dbReference type="Proteomes" id="UP000076825">
    <property type="component" value="Chromosome 1"/>
</dbReference>
<evidence type="ECO:0000256" key="10">
    <source>
        <dbReference type="ARBA" id="ARBA00049401"/>
    </source>
</evidence>
<dbReference type="GO" id="GO:0009636">
    <property type="term" value="P:response to toxic substance"/>
    <property type="evidence" value="ECO:0007669"/>
    <property type="project" value="UniProtKB-KW"/>
</dbReference>
<keyword evidence="8" id="KW-0503">Monooxygenase</keyword>
<accession>A0A157RMR3</accession>
<dbReference type="GO" id="GO:0000166">
    <property type="term" value="F:nucleotide binding"/>
    <property type="evidence" value="ECO:0007669"/>
    <property type="project" value="UniProtKB-KW"/>
</dbReference>
<evidence type="ECO:0000256" key="3">
    <source>
        <dbReference type="ARBA" id="ARBA00022575"/>
    </source>
</evidence>
<dbReference type="InterPro" id="IPR013785">
    <property type="entry name" value="Aldolase_TIM"/>
</dbReference>
<reference evidence="13 14" key="1">
    <citation type="submission" date="2016-04" db="EMBL/GenBank/DDBJ databases">
        <authorList>
            <consortium name="Pathogen Informatics"/>
        </authorList>
    </citation>
    <scope>NUCLEOTIDE SEQUENCE [LARGE SCALE GENOMIC DNA]</scope>
    <source>
        <strain evidence="13 14">H044680328</strain>
    </source>
</reference>
<organism evidence="13 14">
    <name type="scientific">Bordetella trematum</name>
    <dbReference type="NCBI Taxonomy" id="123899"/>
    <lineage>
        <taxon>Bacteria</taxon>
        <taxon>Pseudomonadati</taxon>
        <taxon>Pseudomonadota</taxon>
        <taxon>Betaproteobacteria</taxon>
        <taxon>Burkholderiales</taxon>
        <taxon>Alcaligenaceae</taxon>
        <taxon>Bordetella</taxon>
    </lineage>
</organism>
<evidence type="ECO:0000256" key="8">
    <source>
        <dbReference type="ARBA" id="ARBA00023033"/>
    </source>
</evidence>
<dbReference type="CDD" id="cd04730">
    <property type="entry name" value="NPD_like"/>
    <property type="match status" value="1"/>
</dbReference>
<dbReference type="InterPro" id="IPR004136">
    <property type="entry name" value="NMO"/>
</dbReference>
<dbReference type="SUPFAM" id="SSF51412">
    <property type="entry name" value="Inosine monophosphate dehydrogenase (IMPDH)"/>
    <property type="match status" value="1"/>
</dbReference>
<gene>
    <name evidence="13" type="ORF">SAMEA3906487_02088</name>
</gene>
<dbReference type="GO" id="GO:0051213">
    <property type="term" value="F:dioxygenase activity"/>
    <property type="evidence" value="ECO:0007669"/>
    <property type="project" value="UniProtKB-KW"/>
</dbReference>
<comment type="cofactor">
    <cofactor evidence="1">
        <name>FMN</name>
        <dbReference type="ChEBI" id="CHEBI:58210"/>
    </cofactor>
</comment>
<dbReference type="PANTHER" id="PTHR42747">
    <property type="entry name" value="NITRONATE MONOOXYGENASE-RELATED"/>
    <property type="match status" value="1"/>
</dbReference>
<comment type="similarity">
    <text evidence="2">Belongs to the nitronate monooxygenase family. NMO class I subfamily.</text>
</comment>
<keyword evidence="6" id="KW-0547">Nucleotide-binding</keyword>
<sequence length="354" mass="36538">MTATDFTTRLGMSLPIIQAPMAGVSTPALAAAVSQAGGLGALGLGAMDAETARLAITRTQALTDRPFCVNLFCHHPAIPDPAREAAWLAWLAPQFAAFGATPPAALKEIYTSFVADDDMLQMLLQTRPAVVSLHFGLPPRKVLQALKAAGIYLMATATQLDEARRIAEAGVDAIVAQGIEAGGHRGTFDDTASDEGLGVLALTQLLAERLSLPVIAAGGIMNGAGIAAALALGAQAVQMGTAFVSCPESAADDAYRQALLGHDYVATRYTRAISGRPARAIVNRLVELGAAPDAPPVPAYPLTYDAGKALHAAARAQGENGFAAQWAGQGAALSRGLPAAELMAALAEEWRQAR</sequence>
<protein>
    <recommendedName>
        <fullName evidence="11">Nitronate monooxygenase</fullName>
    </recommendedName>
    <alternativeName>
        <fullName evidence="9">Propionate 3-nitronate monooxygenase</fullName>
    </alternativeName>
</protein>
<dbReference type="GeneID" id="56590637"/>
<proteinExistence type="inferred from homology"/>
<name>A0A157RMR3_9BORD</name>
<dbReference type="PATRIC" id="fig|123899.6.peg.2084"/>
<dbReference type="OrthoDB" id="9778912at2"/>
<dbReference type="FunFam" id="3.20.20.70:FF:000154">
    <property type="entry name" value="Probable nitronate monooxygenase"/>
    <property type="match status" value="1"/>
</dbReference>
<dbReference type="STRING" id="123899.SAMEA3906487_02088"/>
<keyword evidence="4" id="KW-0285">Flavoprotein</keyword>
<feature type="signal peptide" evidence="12">
    <location>
        <begin position="1"/>
        <end position="30"/>
    </location>
</feature>